<name>A0A0A9XYJ2_LYGHE</name>
<sequence length="158" mass="16601">MQADSVDVVHMPSKDTAVVVTAPTTTTAATTAVVNAPTTVNTATTAATTTTSVRGEQVAMERCDSQMAGVEKVKQLGVDASDSVHHLTPTADCDESPYSVEFATELETSGGRFKNSMAGKSIHHAMLGMTSTTLHSEDALSDESPYAEEFQPSSNDEM</sequence>
<organism evidence="2">
    <name type="scientific">Lygus hesperus</name>
    <name type="common">Western plant bug</name>
    <dbReference type="NCBI Taxonomy" id="30085"/>
    <lineage>
        <taxon>Eukaryota</taxon>
        <taxon>Metazoa</taxon>
        <taxon>Ecdysozoa</taxon>
        <taxon>Arthropoda</taxon>
        <taxon>Hexapoda</taxon>
        <taxon>Insecta</taxon>
        <taxon>Pterygota</taxon>
        <taxon>Neoptera</taxon>
        <taxon>Paraneoptera</taxon>
        <taxon>Hemiptera</taxon>
        <taxon>Heteroptera</taxon>
        <taxon>Panheteroptera</taxon>
        <taxon>Cimicomorpha</taxon>
        <taxon>Miridae</taxon>
        <taxon>Mirini</taxon>
        <taxon>Lygus</taxon>
    </lineage>
</organism>
<gene>
    <name evidence="2" type="ORF">CM83_16261</name>
</gene>
<dbReference type="AlphaFoldDB" id="A0A0A9XYJ2"/>
<evidence type="ECO:0000256" key="1">
    <source>
        <dbReference type="SAM" id="MobiDB-lite"/>
    </source>
</evidence>
<dbReference type="EMBL" id="GBHO01021249">
    <property type="protein sequence ID" value="JAG22355.1"/>
    <property type="molecule type" value="Transcribed_RNA"/>
</dbReference>
<proteinExistence type="predicted"/>
<accession>A0A0A9XYJ2</accession>
<reference evidence="2" key="2">
    <citation type="submission" date="2014-07" db="EMBL/GenBank/DDBJ databases">
        <authorList>
            <person name="Hull J."/>
        </authorList>
    </citation>
    <scope>NUCLEOTIDE SEQUENCE</scope>
</reference>
<reference evidence="2" key="1">
    <citation type="journal article" date="2014" name="PLoS ONE">
        <title>Transcriptome-Based Identification of ABC Transporters in the Western Tarnished Plant Bug Lygus hesperus.</title>
        <authorList>
            <person name="Hull J.J."/>
            <person name="Chaney K."/>
            <person name="Geib S.M."/>
            <person name="Fabrick J.A."/>
            <person name="Brent C.S."/>
            <person name="Walsh D."/>
            <person name="Lavine L.C."/>
        </authorList>
    </citation>
    <scope>NUCLEOTIDE SEQUENCE</scope>
</reference>
<evidence type="ECO:0000313" key="2">
    <source>
        <dbReference type="EMBL" id="JAG22355.1"/>
    </source>
</evidence>
<feature type="region of interest" description="Disordered" evidence="1">
    <location>
        <begin position="134"/>
        <end position="158"/>
    </location>
</feature>
<protein>
    <submittedName>
        <fullName evidence="2">Uncharacterized protein</fullName>
    </submittedName>
</protein>